<gene>
    <name evidence="1" type="ORF">IFM89_036657</name>
</gene>
<evidence type="ECO:0000313" key="2">
    <source>
        <dbReference type="Proteomes" id="UP000631114"/>
    </source>
</evidence>
<organism evidence="1 2">
    <name type="scientific">Coptis chinensis</name>
    <dbReference type="NCBI Taxonomy" id="261450"/>
    <lineage>
        <taxon>Eukaryota</taxon>
        <taxon>Viridiplantae</taxon>
        <taxon>Streptophyta</taxon>
        <taxon>Embryophyta</taxon>
        <taxon>Tracheophyta</taxon>
        <taxon>Spermatophyta</taxon>
        <taxon>Magnoliopsida</taxon>
        <taxon>Ranunculales</taxon>
        <taxon>Ranunculaceae</taxon>
        <taxon>Coptidoideae</taxon>
        <taxon>Coptis</taxon>
    </lineage>
</organism>
<comment type="caution">
    <text evidence="1">The sequence shown here is derived from an EMBL/GenBank/DDBJ whole genome shotgun (WGS) entry which is preliminary data.</text>
</comment>
<protein>
    <submittedName>
        <fullName evidence="1">Uncharacterized protein</fullName>
    </submittedName>
</protein>
<reference evidence="1 2" key="1">
    <citation type="submission" date="2020-10" db="EMBL/GenBank/DDBJ databases">
        <title>The Coptis chinensis genome and diversification of protoberbering-type alkaloids.</title>
        <authorList>
            <person name="Wang B."/>
            <person name="Shu S."/>
            <person name="Song C."/>
            <person name="Liu Y."/>
        </authorList>
    </citation>
    <scope>NUCLEOTIDE SEQUENCE [LARGE SCALE GENOMIC DNA]</scope>
    <source>
        <strain evidence="1">HL-2020</strain>
        <tissue evidence="1">Leaf</tissue>
    </source>
</reference>
<dbReference type="PANTHER" id="PTHR46922:SF3">
    <property type="entry name" value="HEAT SHOCK PROTEIN"/>
    <property type="match status" value="1"/>
</dbReference>
<dbReference type="AlphaFoldDB" id="A0A835M2P4"/>
<dbReference type="EMBL" id="JADFTS010000004">
    <property type="protein sequence ID" value="KAF9611874.1"/>
    <property type="molecule type" value="Genomic_DNA"/>
</dbReference>
<keyword evidence="2" id="KW-1185">Reference proteome</keyword>
<evidence type="ECO:0000313" key="1">
    <source>
        <dbReference type="EMBL" id="KAF9611874.1"/>
    </source>
</evidence>
<dbReference type="PANTHER" id="PTHR46922">
    <property type="entry name" value="DHHA1 DOMAIN PROTEIN"/>
    <property type="match status" value="1"/>
</dbReference>
<dbReference type="Proteomes" id="UP000631114">
    <property type="component" value="Unassembled WGS sequence"/>
</dbReference>
<accession>A0A835M2P4</accession>
<dbReference type="OrthoDB" id="746891at2759"/>
<proteinExistence type="predicted"/>
<name>A0A835M2P4_9MAGN</name>
<sequence>MFFLLLSSSTSPLLQLYLGLYSLVSTASFVHVSFKYQLLITRQNNTATTMFSSPISKIYHKCRISLSHSFQKSRNFRSKLALEALTISSEENLILYNYPSFSGAFSALSAHLYHTHLNIPHLILPFSFVEPFKIHDFNLNALKTCYLLDFIGPKRFAIELAQLVNQVLVFDHRKSSLSKIPSYGDCPENVTFNVDVEKSSSTAVYDYFSSKLRTDGEGLSLVNCEDKDRLEMVLKYIEDGDLRKWSLPDIKAFNVGLNEMRPQLNYITNAYMFDQCSVEQLLEVNHMDLITRGNTYIHSCQDAVNKLLDRAFKLRLGKGFYGECLGIRADGNSHLSNDLGRELSLRSAEAGLRPIGAVIYMQRRNLKMCLRSTDDNTDTSEVAKVFVVNVLLLTYQRS</sequence>